<feature type="compositionally biased region" description="Gly residues" evidence="1">
    <location>
        <begin position="58"/>
        <end position="72"/>
    </location>
</feature>
<dbReference type="SUPFAM" id="SSF82171">
    <property type="entry name" value="DPP6 N-terminal domain-like"/>
    <property type="match status" value="2"/>
</dbReference>
<feature type="region of interest" description="Disordered" evidence="1">
    <location>
        <begin position="173"/>
        <end position="213"/>
    </location>
</feature>
<accession>A0A7S4MQK1</accession>
<gene>
    <name evidence="2" type="ORF">OAUR00152_LOCUS14223</name>
</gene>
<evidence type="ECO:0000313" key="2">
    <source>
        <dbReference type="EMBL" id="CAE2236939.1"/>
    </source>
</evidence>
<name>A0A7S4MQK1_9STRA</name>
<feature type="region of interest" description="Disordered" evidence="1">
    <location>
        <begin position="700"/>
        <end position="777"/>
    </location>
</feature>
<sequence length="1201" mass="127531">MPSLELVDRHDQQSRGRYFRGTGGTSAGASDVGGDGSSSAGNGGPRGSPKNGYSNVGGPNGGPNGGTGGGGPTIASIPGLSKIAGAAVVGVGVGVGGRDIGGNSHDNKEDLIFSVEDGYGNIDDPSDDYAGLERDLEERLARRTWRRILAGGSLMAAFLLGAFVHVNRAGRVQPHSVNGHPHEPNRPSAPTTTTKNKPASPSPAPPPDDDDAAATVDETVIDTTQGMDDIDALASLWPTASPRPPFDICPPPLAPDRKSDEHRHSPVFHIGTLVTVPEDPGNNDDDGEDQWEYTFSSMDISDDASVVAVGLADYGADGNSWYVGMVRTFAYSCDDEKYLQLGQDLRGTNQYEQFGYRLSSSTDGRTLAISAPQEDYTEGDGFVAVYALDEDTHRWTMLGGRVTDLPSATGIGHALDLSDEGDTLAVLALSSATSTYAVRVFRYDPDAARWKRRGLPLSVTVNYPDSEWDFAPQLSLSSSADVLSISDPEFGVVRYRYHFAVNKWEKLDSKTVQFDDDDYWIDSVDADDSGDLIAFTAFEEKGDDEGDDDEDENVYEAVKLVDFSSGEADVIYSDSFTEFEVTVNVAVSDDGNCAAVVASKIDVDDDEFWGDEETVGALTVLTKKKMPPDAEDEDGGGDDGGAATAAAAAAKAKDRWTVLGEGTPIQGMGVPGSFVTLAGDGRVLAVGSANVVALYGVTLNDDSDSGADGSDGGAAEGDGEQEANGATEEEILDGATEEETSGPFEICSPFANSTGANSTSTSTSSSSPGGYHAGDIDSLPKQKEEHTLSISANVDASIIAVGIDSYDGEDRGLVRTYGWSCSSLSYRQLGQDLLGTEEFDGFGQSIHLSTDGYTLAVGANQPPPEKTGYVEVYTYDDDTDEGTWSMLGGRIDNFGGKGHDKVGDAGREVRLSSDGQTLAILGSVVASSQYSYDSSFVRVLRYKNGQWKSKGSDLVGSVDYDDYGTESHLSLSGDGNTLGVVGSYDNFLVKIYTYDAPAKNWTENVISPPPDADEEEEEEEEEEEYFDDDDFTTVYEWDLYYDYFTGKDVAINRDGSVVAIAGTRYTSADEDSLVRVLWRDPNVMGNWTLSPNPVDVSTDYTLSSVDVSDGGKMLAVGINVHSDGKDGGYGDQGAMFVASLLTEEELEEDAEGTLGWSTLGEVDGRGEEDLLGSRVCVSGDGTVAMASSRRGYVSFFKTAAD</sequence>
<feature type="compositionally biased region" description="Gly residues" evidence="1">
    <location>
        <begin position="21"/>
        <end position="46"/>
    </location>
</feature>
<feature type="region of interest" description="Disordered" evidence="1">
    <location>
        <begin position="1002"/>
        <end position="1024"/>
    </location>
</feature>
<feature type="region of interest" description="Disordered" evidence="1">
    <location>
        <begin position="626"/>
        <end position="646"/>
    </location>
</feature>
<feature type="compositionally biased region" description="Low complexity" evidence="1">
    <location>
        <begin position="758"/>
        <end position="767"/>
    </location>
</feature>
<proteinExistence type="predicted"/>
<protein>
    <submittedName>
        <fullName evidence="2">Uncharacterized protein</fullName>
    </submittedName>
</protein>
<dbReference type="AlphaFoldDB" id="A0A7S4MQK1"/>
<feature type="compositionally biased region" description="Acidic residues" evidence="1">
    <location>
        <begin position="717"/>
        <end position="740"/>
    </location>
</feature>
<organism evidence="2">
    <name type="scientific">Odontella aurita</name>
    <dbReference type="NCBI Taxonomy" id="265563"/>
    <lineage>
        <taxon>Eukaryota</taxon>
        <taxon>Sar</taxon>
        <taxon>Stramenopiles</taxon>
        <taxon>Ochrophyta</taxon>
        <taxon>Bacillariophyta</taxon>
        <taxon>Mediophyceae</taxon>
        <taxon>Biddulphiophycidae</taxon>
        <taxon>Eupodiscales</taxon>
        <taxon>Odontellaceae</taxon>
        <taxon>Odontella</taxon>
    </lineage>
</organism>
<reference evidence="2" key="1">
    <citation type="submission" date="2021-01" db="EMBL/GenBank/DDBJ databases">
        <authorList>
            <person name="Corre E."/>
            <person name="Pelletier E."/>
            <person name="Niang G."/>
            <person name="Scheremetjew M."/>
            <person name="Finn R."/>
            <person name="Kale V."/>
            <person name="Holt S."/>
            <person name="Cochrane G."/>
            <person name="Meng A."/>
            <person name="Brown T."/>
            <person name="Cohen L."/>
        </authorList>
    </citation>
    <scope>NUCLEOTIDE SEQUENCE</scope>
    <source>
        <strain evidence="2">Isolate 1302-5</strain>
    </source>
</reference>
<evidence type="ECO:0000256" key="1">
    <source>
        <dbReference type="SAM" id="MobiDB-lite"/>
    </source>
</evidence>
<feature type="region of interest" description="Disordered" evidence="1">
    <location>
        <begin position="1"/>
        <end position="73"/>
    </location>
</feature>
<feature type="compositionally biased region" description="Polar residues" evidence="1">
    <location>
        <begin position="188"/>
        <end position="197"/>
    </location>
</feature>
<feature type="compositionally biased region" description="Basic and acidic residues" evidence="1">
    <location>
        <begin position="1"/>
        <end position="14"/>
    </location>
</feature>
<feature type="compositionally biased region" description="Acidic residues" evidence="1">
    <location>
        <begin position="1011"/>
        <end position="1024"/>
    </location>
</feature>
<dbReference type="EMBL" id="HBKQ01021001">
    <property type="protein sequence ID" value="CAE2236939.1"/>
    <property type="molecule type" value="Transcribed_RNA"/>
</dbReference>